<dbReference type="Gene3D" id="3.30.465.10">
    <property type="match status" value="1"/>
</dbReference>
<name>A0A932CPQ3_UNCTE</name>
<dbReference type="Pfam" id="PF00571">
    <property type="entry name" value="CBS"/>
    <property type="match status" value="2"/>
</dbReference>
<gene>
    <name evidence="15" type="ORF">HYY20_08345</name>
</gene>
<evidence type="ECO:0000256" key="4">
    <source>
        <dbReference type="ARBA" id="ARBA00022692"/>
    </source>
</evidence>
<dbReference type="InterPro" id="IPR005170">
    <property type="entry name" value="Transptr-assoc_dom"/>
</dbReference>
<keyword evidence="6 10" id="KW-1133">Transmembrane helix</keyword>
<keyword evidence="5" id="KW-0677">Repeat</keyword>
<comment type="caution">
    <text evidence="15">The sequence shown here is derived from an EMBL/GenBank/DDBJ whole genome shotgun (WGS) entry which is preliminary data.</text>
</comment>
<keyword evidence="3" id="KW-1003">Cell membrane</keyword>
<dbReference type="FunFam" id="3.10.580.10:FF:000002">
    <property type="entry name" value="Magnesium/cobalt efflux protein CorC"/>
    <property type="match status" value="1"/>
</dbReference>
<sequence length="433" mass="48781">MDLKTSLILIAIGFVIEAWFSGSEIALVAANRLKLRHQADSGSRAAQMILQFLDRPDWLLAAVIFCHNLAFVSNVTLSTALLIYFYGEETGELLTLLLVSPTLLILAEMVPKSIFQEKADRIAPIAIYVVVVASRLFYPVIFILARIVSLFQRVLGAAEERRVPFVTKEELDLIIQTTGHEGEVEPEEKQMIHRIFSFADTTVEEAMVPLVQVVAAEETDTVEEVIQRMVETGVSSIPIYHEEVHNIVGIVSTFDLLYVKDRQRPVLAFMRLAHYVTENMRVDDLLKEMQQRRIHMAIVVDEYGGSVGIVTVEDLLEEVVGEIEDEFDPRRELYEQLPDGGYLIDARMEIDAINEQLGLEIPEGDYETLGGFVIHYLQRIPEEGKTFQYDDLLFTIASATNKRVEEVKINKPAEPESSKSLNGSDPTPRMASP</sequence>
<evidence type="ECO:0000259" key="13">
    <source>
        <dbReference type="PROSITE" id="PS51371"/>
    </source>
</evidence>
<evidence type="ECO:0000256" key="12">
    <source>
        <dbReference type="SAM" id="Phobius"/>
    </source>
</evidence>
<feature type="region of interest" description="Disordered" evidence="11">
    <location>
        <begin position="407"/>
        <end position="433"/>
    </location>
</feature>
<dbReference type="InterPro" id="IPR036318">
    <property type="entry name" value="FAD-bd_PCMH-like_sf"/>
</dbReference>
<dbReference type="GO" id="GO:0005886">
    <property type="term" value="C:plasma membrane"/>
    <property type="evidence" value="ECO:0007669"/>
    <property type="project" value="UniProtKB-SubCell"/>
</dbReference>
<dbReference type="SMART" id="SM01091">
    <property type="entry name" value="CorC_HlyC"/>
    <property type="match status" value="1"/>
</dbReference>
<dbReference type="InterPro" id="IPR002550">
    <property type="entry name" value="CNNM"/>
</dbReference>
<feature type="transmembrane region" description="Helical" evidence="12">
    <location>
        <begin position="93"/>
        <end position="110"/>
    </location>
</feature>
<evidence type="ECO:0000256" key="2">
    <source>
        <dbReference type="ARBA" id="ARBA00006337"/>
    </source>
</evidence>
<evidence type="ECO:0000256" key="3">
    <source>
        <dbReference type="ARBA" id="ARBA00022475"/>
    </source>
</evidence>
<dbReference type="PANTHER" id="PTHR22777">
    <property type="entry name" value="HEMOLYSIN-RELATED"/>
    <property type="match status" value="1"/>
</dbReference>
<evidence type="ECO:0000313" key="16">
    <source>
        <dbReference type="Proteomes" id="UP000769766"/>
    </source>
</evidence>
<dbReference type="InterPro" id="IPR016169">
    <property type="entry name" value="FAD-bd_PCMH_sub2"/>
</dbReference>
<dbReference type="SUPFAM" id="SSF56176">
    <property type="entry name" value="FAD-binding/transporter-associated domain-like"/>
    <property type="match status" value="1"/>
</dbReference>
<comment type="subcellular location">
    <subcellularLocation>
        <location evidence="1">Cell membrane</location>
        <topology evidence="1">Multi-pass membrane protein</topology>
    </subcellularLocation>
</comment>
<dbReference type="SMART" id="SM00116">
    <property type="entry name" value="CBS"/>
    <property type="match status" value="2"/>
</dbReference>
<evidence type="ECO:0000256" key="5">
    <source>
        <dbReference type="ARBA" id="ARBA00022737"/>
    </source>
</evidence>
<keyword evidence="4 10" id="KW-0812">Transmembrane</keyword>
<evidence type="ECO:0000256" key="8">
    <source>
        <dbReference type="ARBA" id="ARBA00023136"/>
    </source>
</evidence>
<feature type="compositionally biased region" description="Basic and acidic residues" evidence="11">
    <location>
        <begin position="407"/>
        <end position="417"/>
    </location>
</feature>
<evidence type="ECO:0000256" key="6">
    <source>
        <dbReference type="ARBA" id="ARBA00022989"/>
    </source>
</evidence>
<comment type="similarity">
    <text evidence="2">Belongs to the UPF0053 family.</text>
</comment>
<accession>A0A932CPQ3</accession>
<dbReference type="GO" id="GO:0050660">
    <property type="term" value="F:flavin adenine dinucleotide binding"/>
    <property type="evidence" value="ECO:0007669"/>
    <property type="project" value="InterPro"/>
</dbReference>
<dbReference type="PANTHER" id="PTHR22777:SF32">
    <property type="entry name" value="UPF0053 INNER MEMBRANE PROTEIN YFJD"/>
    <property type="match status" value="1"/>
</dbReference>
<reference evidence="15" key="1">
    <citation type="submission" date="2020-07" db="EMBL/GenBank/DDBJ databases">
        <title>Huge and variable diversity of episymbiotic CPR bacteria and DPANN archaea in groundwater ecosystems.</title>
        <authorList>
            <person name="He C.Y."/>
            <person name="Keren R."/>
            <person name="Whittaker M."/>
            <person name="Farag I.F."/>
            <person name="Doudna J."/>
            <person name="Cate J.H.D."/>
            <person name="Banfield J.F."/>
        </authorList>
    </citation>
    <scope>NUCLEOTIDE SEQUENCE</scope>
    <source>
        <strain evidence="15">NC_groundwater_672_Ag_B-0.1um_62_36</strain>
    </source>
</reference>
<dbReference type="CDD" id="cd04590">
    <property type="entry name" value="CBS_pair_CorC_HlyC_assoc"/>
    <property type="match status" value="1"/>
</dbReference>
<evidence type="ECO:0000259" key="14">
    <source>
        <dbReference type="PROSITE" id="PS51846"/>
    </source>
</evidence>
<dbReference type="PROSITE" id="PS51371">
    <property type="entry name" value="CBS"/>
    <property type="match status" value="2"/>
</dbReference>
<dbReference type="InterPro" id="IPR046342">
    <property type="entry name" value="CBS_dom_sf"/>
</dbReference>
<dbReference type="Pfam" id="PF01595">
    <property type="entry name" value="CNNM"/>
    <property type="match status" value="1"/>
</dbReference>
<evidence type="ECO:0000256" key="11">
    <source>
        <dbReference type="SAM" id="MobiDB-lite"/>
    </source>
</evidence>
<evidence type="ECO:0000256" key="9">
    <source>
        <dbReference type="PROSITE-ProRule" id="PRU00703"/>
    </source>
</evidence>
<organism evidence="15 16">
    <name type="scientific">Tectimicrobiota bacterium</name>
    <dbReference type="NCBI Taxonomy" id="2528274"/>
    <lineage>
        <taxon>Bacteria</taxon>
        <taxon>Pseudomonadati</taxon>
        <taxon>Nitrospinota/Tectimicrobiota group</taxon>
        <taxon>Candidatus Tectimicrobiota</taxon>
    </lineage>
</organism>
<feature type="transmembrane region" description="Helical" evidence="12">
    <location>
        <begin position="58"/>
        <end position="87"/>
    </location>
</feature>
<protein>
    <submittedName>
        <fullName evidence="15">HlyC/CorC family transporter</fullName>
    </submittedName>
</protein>
<proteinExistence type="inferred from homology"/>
<evidence type="ECO:0000256" key="1">
    <source>
        <dbReference type="ARBA" id="ARBA00004651"/>
    </source>
</evidence>
<dbReference type="EMBL" id="JACPRF010000250">
    <property type="protein sequence ID" value="MBI2876876.1"/>
    <property type="molecule type" value="Genomic_DNA"/>
</dbReference>
<feature type="domain" description="CBS" evidence="13">
    <location>
        <begin position="207"/>
        <end position="266"/>
    </location>
</feature>
<evidence type="ECO:0000256" key="7">
    <source>
        <dbReference type="ARBA" id="ARBA00023122"/>
    </source>
</evidence>
<feature type="transmembrane region" description="Helical" evidence="12">
    <location>
        <begin position="122"/>
        <end position="145"/>
    </location>
</feature>
<dbReference type="SUPFAM" id="SSF54631">
    <property type="entry name" value="CBS-domain pair"/>
    <property type="match status" value="1"/>
</dbReference>
<dbReference type="AlphaFoldDB" id="A0A932CPQ3"/>
<dbReference type="InterPro" id="IPR044751">
    <property type="entry name" value="Ion_transp-like_CBS"/>
</dbReference>
<dbReference type="Pfam" id="PF03471">
    <property type="entry name" value="CorC_HlyC"/>
    <property type="match status" value="1"/>
</dbReference>
<dbReference type="Proteomes" id="UP000769766">
    <property type="component" value="Unassembled WGS sequence"/>
</dbReference>
<keyword evidence="7 9" id="KW-0129">CBS domain</keyword>
<keyword evidence="8 10" id="KW-0472">Membrane</keyword>
<feature type="domain" description="CBS" evidence="13">
    <location>
        <begin position="269"/>
        <end position="326"/>
    </location>
</feature>
<dbReference type="Gene3D" id="3.10.580.10">
    <property type="entry name" value="CBS-domain"/>
    <property type="match status" value="1"/>
</dbReference>
<dbReference type="PROSITE" id="PS51846">
    <property type="entry name" value="CNNM"/>
    <property type="match status" value="1"/>
</dbReference>
<evidence type="ECO:0000313" key="15">
    <source>
        <dbReference type="EMBL" id="MBI2876876.1"/>
    </source>
</evidence>
<feature type="domain" description="CNNM transmembrane" evidence="14">
    <location>
        <begin position="1"/>
        <end position="188"/>
    </location>
</feature>
<dbReference type="InterPro" id="IPR000644">
    <property type="entry name" value="CBS_dom"/>
</dbReference>
<evidence type="ECO:0000256" key="10">
    <source>
        <dbReference type="PROSITE-ProRule" id="PRU01193"/>
    </source>
</evidence>
<feature type="transmembrane region" description="Helical" evidence="12">
    <location>
        <begin position="6"/>
        <end position="30"/>
    </location>
</feature>